<evidence type="ECO:0000256" key="3">
    <source>
        <dbReference type="ARBA" id="ARBA00022475"/>
    </source>
</evidence>
<evidence type="ECO:0000259" key="22">
    <source>
        <dbReference type="Pfam" id="PF25508"/>
    </source>
</evidence>
<dbReference type="Pfam" id="PF25508">
    <property type="entry name" value="TRPM2"/>
    <property type="match status" value="1"/>
</dbReference>
<feature type="region of interest" description="Disordered" evidence="17">
    <location>
        <begin position="980"/>
        <end position="1002"/>
    </location>
</feature>
<feature type="transmembrane region" description="Helical" evidence="18">
    <location>
        <begin position="1238"/>
        <end position="1257"/>
    </location>
</feature>
<keyword evidence="5" id="KW-0112">Calmodulin-binding</keyword>
<dbReference type="EMBL" id="OW240914">
    <property type="protein sequence ID" value="CAH2273728.1"/>
    <property type="molecule type" value="Genomic_DNA"/>
</dbReference>
<feature type="compositionally biased region" description="Basic and acidic residues" evidence="17">
    <location>
        <begin position="1990"/>
        <end position="1999"/>
    </location>
</feature>
<evidence type="ECO:0000259" key="19">
    <source>
        <dbReference type="Pfam" id="PF00520"/>
    </source>
</evidence>
<evidence type="ECO:0000256" key="18">
    <source>
        <dbReference type="SAM" id="Phobius"/>
    </source>
</evidence>
<proteinExistence type="inferred from homology"/>
<evidence type="ECO:0000256" key="14">
    <source>
        <dbReference type="ARBA" id="ARBA00060893"/>
    </source>
</evidence>
<feature type="region of interest" description="Disordered" evidence="17">
    <location>
        <begin position="818"/>
        <end position="856"/>
    </location>
</feature>
<evidence type="ECO:0000256" key="13">
    <source>
        <dbReference type="ARBA" id="ARBA00036634"/>
    </source>
</evidence>
<feature type="transmembrane region" description="Helical" evidence="18">
    <location>
        <begin position="1467"/>
        <end position="1493"/>
    </location>
</feature>
<feature type="compositionally biased region" description="Basic and acidic residues" evidence="17">
    <location>
        <begin position="1185"/>
        <end position="1194"/>
    </location>
</feature>
<evidence type="ECO:0000256" key="7">
    <source>
        <dbReference type="ARBA" id="ARBA00023065"/>
    </source>
</evidence>
<keyword evidence="23" id="KW-0675">Receptor</keyword>
<dbReference type="PANTHER" id="PTHR13800">
    <property type="entry name" value="TRANSIENT RECEPTOR POTENTIAL CATION CHANNEL, SUBFAMILY M, MEMBER 6"/>
    <property type="match status" value="1"/>
</dbReference>
<feature type="transmembrane region" description="Helical" evidence="18">
    <location>
        <begin position="1305"/>
        <end position="1323"/>
    </location>
</feature>
<protein>
    <recommendedName>
        <fullName evidence="16">Transient receptor potential cation channel subfamily M member 3</fullName>
    </recommendedName>
</protein>
<comment type="catalytic activity">
    <reaction evidence="13">
        <text>Ca(2+)(in) = Ca(2+)(out)</text>
        <dbReference type="Rhea" id="RHEA:29671"/>
        <dbReference type="ChEBI" id="CHEBI:29108"/>
    </reaction>
</comment>
<keyword evidence="9" id="KW-0407">Ion channel</keyword>
<dbReference type="InterPro" id="IPR005821">
    <property type="entry name" value="Ion_trans_dom"/>
</dbReference>
<evidence type="ECO:0000256" key="1">
    <source>
        <dbReference type="ARBA" id="ARBA00004651"/>
    </source>
</evidence>
<dbReference type="GO" id="GO:0005516">
    <property type="term" value="F:calmodulin binding"/>
    <property type="evidence" value="ECO:0007669"/>
    <property type="project" value="UniProtKB-KW"/>
</dbReference>
<dbReference type="Pfam" id="PF16519">
    <property type="entry name" value="TRPM_tetra"/>
    <property type="match status" value="1"/>
</dbReference>
<keyword evidence="4 18" id="KW-0812">Transmembrane</keyword>
<feature type="domain" description="TRPM SLOG" evidence="21">
    <location>
        <begin position="515"/>
        <end position="780"/>
    </location>
</feature>
<feature type="compositionally biased region" description="Basic and acidic residues" evidence="17">
    <location>
        <begin position="1205"/>
        <end position="1215"/>
    </location>
</feature>
<feature type="domain" description="Ion transport" evidence="19">
    <location>
        <begin position="1248"/>
        <end position="1497"/>
    </location>
</feature>
<evidence type="ECO:0000313" key="24">
    <source>
        <dbReference type="Proteomes" id="UP001295444"/>
    </source>
</evidence>
<feature type="region of interest" description="Disordered" evidence="17">
    <location>
        <begin position="1973"/>
        <end position="1999"/>
    </location>
</feature>
<dbReference type="InterPro" id="IPR050927">
    <property type="entry name" value="TRPM"/>
</dbReference>
<dbReference type="InterPro" id="IPR057366">
    <property type="entry name" value="TRPM-like"/>
</dbReference>
<comment type="similarity">
    <text evidence="14">Belongs to the transient receptor (TC 1.A.4) family. LTrpC subfamily. TRPM3 sub-subfamily.</text>
</comment>
<dbReference type="GO" id="GO:0051262">
    <property type="term" value="P:protein tetramerization"/>
    <property type="evidence" value="ECO:0007669"/>
    <property type="project" value="InterPro"/>
</dbReference>
<comment type="catalytic activity">
    <reaction evidence="10">
        <text>Mg(2+)(in) = Mg(2+)(out)</text>
        <dbReference type="Rhea" id="RHEA:29827"/>
        <dbReference type="ChEBI" id="CHEBI:18420"/>
    </reaction>
</comment>
<evidence type="ECO:0000256" key="6">
    <source>
        <dbReference type="ARBA" id="ARBA00022989"/>
    </source>
</evidence>
<name>A0AAD1RL92_PELCU</name>
<keyword evidence="8 18" id="KW-0472">Membrane</keyword>
<evidence type="ECO:0000256" key="10">
    <source>
        <dbReference type="ARBA" id="ARBA00034269"/>
    </source>
</evidence>
<dbReference type="Pfam" id="PF18139">
    <property type="entry name" value="LSDAT_euk"/>
    <property type="match status" value="1"/>
</dbReference>
<comment type="subunit">
    <text evidence="15">Homotetramer. Interacts with TRPM1; the interaction results in the formation of a heteromultimeric cation channel complex that are functionally different from the homomeric channels.</text>
</comment>
<dbReference type="InterPro" id="IPR037162">
    <property type="entry name" value="TRPM_tetra_sf"/>
</dbReference>
<evidence type="ECO:0000256" key="5">
    <source>
        <dbReference type="ARBA" id="ARBA00022860"/>
    </source>
</evidence>
<evidence type="ECO:0000256" key="8">
    <source>
        <dbReference type="ARBA" id="ARBA00023136"/>
    </source>
</evidence>
<evidence type="ECO:0000256" key="4">
    <source>
        <dbReference type="ARBA" id="ARBA00022692"/>
    </source>
</evidence>
<sequence>MHHITEYGRVSYYKLNVTKTQALSINLPATQLVNLKSSFPLDWREDHLTFLGTKMTKNPMSLFKTNYQPLLETFKSLLSSWEGKYLSWVGRIAAIKMSLLPKLQYLYRTLQIPVPDKYIKALTKMLTHFTWQNKKPRVATNLLQRSINQGGLGFPDLKAYCKAATLMLVPQFLQHPTAPQWLEIENSWAHPTTLHSILWTPKSHRTDTSHLLPTTQYTLHVWDSTKHLMTRYHPLPLAAPTSTLAHIIPNLNTQPWLQMGIQEIGQLYNDKGLKLFPDLQQEFQLPHRLGFAYLQIKSYLAKNKPNGPAATATKPMTEFEQICTRRKPLKKLISISYKALTQASDQGKETHIQSWHRELGSTIPLTDWTKAYSSYKGVTSCATHIEMQRKLLYRWYLQGSQKARRSIVAHTTACPDLYTAKTLQGQKAWIEKTFSKRECIYIVANSKDSNRCYCGQLITQHIPLPQNATANKNGEASKQLETVPEKWSIAKHTQLSPTDAFGILEFQGGGHSNKAMYIRVSYDTKPDSLLHLMVKEWQLELPKLLISVHGGLQNFEMQPKLKQVFGKGLIKAAMTTGAWIFTGGVSTGVIRHVGDALKDHSSKSRGRICAIGIAPWGIVENKEDLIGRDVTKPYQTMSNPLSKLSVLNNTHTHFILADNGSLGKYGAEVKLRRQLEKHISLQKINTRLGQGVPVVALIVEGGPNVISIVLECLREEPPIPVVVCDGSGRASDILSFAHKYSEEAGIISESLRDQLLVTIQKTFNYSRNQSHQLFIVLMECMKKKELITVFRMGSEGQQDIEMAILTALLKGSLTAADGSAQDKEKRSPVPQAKAPRGKAKGKKKGKGKDEPEEETDPRKIELLNWVNSLEQAMMDALVLDRVDFVKLLIENGVNMQRFLTIPRLEELYNTRLGPPNTLHYLVRDVKKGNLPPDYHVSLIDIGLVLEYLMGGAYRCHYTRKTFRTLYNNLFGPKRPKALKLLGMEDDEPPNKGKKKKKKKEEEIDIDIDDPEVSRFQYPFHELMVWAVLMKRQKMALFLWQRGEETMAKALVACKLYKSMAHESSESDLVDDISQDLDNNSKDFGQLAVELLDQSYKHDEQVAMKLLTYELKNWSNSTCLKLAVAAKHRDFIAHTCSQMLLTDMWMGRLRMRKNPGLKVIFGILLPPTILFLEFRSHDDLSFHTSKEYEEGKEKEEDNMDGNADVNSRKGDEENGNRKQRSIPIGTKIYEFYNAPIVKFWFYTISYLGYLMLFNYIILVKMERWPSVQEWVVISYILTLGLEKVREILMSEPGKLSQKVKVWLQEYWNITDLVAISVFIIGAILRLQNQPYMGYGRVIYCVDIIFWYIRVLDIFGVNKYLGPYVMMIGKMMIDMLYFVVIMLVVLMSFGVARQAILHPDEEPSWRLARNIFYMPYWMIYGEVFADQIDRKTRIHIYAMEINPPCGDNLYDEDGKRLPPCIPGAWLTPAIMACYLLVANILLVNLLIAVFNNTFFEVKSISNQVWKFQRYQLIMTFNDRPVLPPPMIIFSHLYIILKRICCRCRKMQEGDQDERDRGLKLFLNDEELKKLYEFEEQCVEEYFQEKEDEQQSSNDERIRVTSERVENMSMRLEEVNEREHFMKASLQTVDLRLSQLEELSGRMVNALEKLVGIDKSELIHVRSRASSDCDAAYLLRQGSVNSSDGNSMYKYQVETEEPTCEESASPVSPALALRRKAYSFGMKTEKDEDQKQLVPRQASLHYTSSANTVTAKDFNDVNLGIISQVTRPVSCMDIWNQDVNKRLINSENTICQSSKQTDDLFNGQSVAGITSTSSASFSNSHLTVERTKLEATISYPLEKSKAMKYYPGEAINTCQTTMTKSRSFIFTQGGKLVGGVNNWTAEYSTILDQLSPTTVEEWAEKLNSQRRDSCHQSPEIPSLESEAELEAELKPLLTDTEDDSDIGEIGNSASYPCTPFNERIETEHLLSVKPDRTCGFASPRSKSLHSHSKKSRSIMDKLERPGHASSVMNIVVACGSAVDDTKSKQEKASTETEC</sequence>
<reference evidence="23" key="1">
    <citation type="submission" date="2022-03" db="EMBL/GenBank/DDBJ databases">
        <authorList>
            <person name="Alioto T."/>
            <person name="Alioto T."/>
            <person name="Gomez Garrido J."/>
        </authorList>
    </citation>
    <scope>NUCLEOTIDE SEQUENCE</scope>
</reference>
<keyword evidence="3" id="KW-1003">Cell membrane</keyword>
<evidence type="ECO:0000256" key="11">
    <source>
        <dbReference type="ARBA" id="ARBA00034634"/>
    </source>
</evidence>
<feature type="transmembrane region" description="Helical" evidence="18">
    <location>
        <begin position="1335"/>
        <end position="1353"/>
    </location>
</feature>
<feature type="region of interest" description="Disordered" evidence="17">
    <location>
        <begin position="1899"/>
        <end position="1919"/>
    </location>
</feature>
<feature type="compositionally biased region" description="Basic residues" evidence="17">
    <location>
        <begin position="835"/>
        <end position="846"/>
    </location>
</feature>
<keyword evidence="24" id="KW-1185">Reference proteome</keyword>
<feature type="region of interest" description="Disordered" evidence="17">
    <location>
        <begin position="1185"/>
        <end position="1217"/>
    </location>
</feature>
<keyword evidence="7" id="KW-0406">Ion transport</keyword>
<comment type="subcellular location">
    <subcellularLocation>
        <location evidence="1">Cell membrane</location>
        <topology evidence="1">Multi-pass membrane protein</topology>
    </subcellularLocation>
</comment>
<comment type="catalytic activity">
    <reaction evidence="11">
        <text>Zn(2+)(in) = Zn(2+)(out)</text>
        <dbReference type="Rhea" id="RHEA:29351"/>
        <dbReference type="ChEBI" id="CHEBI:29105"/>
    </reaction>
</comment>
<dbReference type="Gene3D" id="1.20.5.1010">
    <property type="entry name" value="TRPM, tetramerisation domain"/>
    <property type="match status" value="1"/>
</dbReference>
<evidence type="ECO:0000256" key="15">
    <source>
        <dbReference type="ARBA" id="ARBA00064991"/>
    </source>
</evidence>
<dbReference type="GO" id="GO:0005886">
    <property type="term" value="C:plasma membrane"/>
    <property type="evidence" value="ECO:0007669"/>
    <property type="project" value="UniProtKB-SubCell"/>
</dbReference>
<feature type="domain" description="TRPM-like" evidence="22">
    <location>
        <begin position="867"/>
        <end position="1133"/>
    </location>
</feature>
<evidence type="ECO:0000259" key="20">
    <source>
        <dbReference type="Pfam" id="PF16519"/>
    </source>
</evidence>
<evidence type="ECO:0000256" key="17">
    <source>
        <dbReference type="SAM" id="MobiDB-lite"/>
    </source>
</evidence>
<evidence type="ECO:0000256" key="12">
    <source>
        <dbReference type="ARBA" id="ARBA00036173"/>
    </source>
</evidence>
<dbReference type="FunFam" id="1.20.5.1010:FF:000001">
    <property type="entry name" value="Transient receptor potential cation channel subfamily M member 3"/>
    <property type="match status" value="1"/>
</dbReference>
<feature type="transmembrane region" description="Helical" evidence="18">
    <location>
        <begin position="1374"/>
        <end position="1394"/>
    </location>
</feature>
<organism evidence="23 24">
    <name type="scientific">Pelobates cultripes</name>
    <name type="common">Western spadefoot toad</name>
    <dbReference type="NCBI Taxonomy" id="61616"/>
    <lineage>
        <taxon>Eukaryota</taxon>
        <taxon>Metazoa</taxon>
        <taxon>Chordata</taxon>
        <taxon>Craniata</taxon>
        <taxon>Vertebrata</taxon>
        <taxon>Euteleostomi</taxon>
        <taxon>Amphibia</taxon>
        <taxon>Batrachia</taxon>
        <taxon>Anura</taxon>
        <taxon>Pelobatoidea</taxon>
        <taxon>Pelobatidae</taxon>
        <taxon>Pelobates</taxon>
    </lineage>
</organism>
<accession>A0AAD1RL92</accession>
<evidence type="ECO:0000313" key="23">
    <source>
        <dbReference type="EMBL" id="CAH2273728.1"/>
    </source>
</evidence>
<gene>
    <name evidence="23" type="ORF">PECUL_23A049396</name>
</gene>
<dbReference type="InterPro" id="IPR032415">
    <property type="entry name" value="TRPM_tetra"/>
</dbReference>
<evidence type="ECO:0000259" key="21">
    <source>
        <dbReference type="Pfam" id="PF18139"/>
    </source>
</evidence>
<evidence type="ECO:0000256" key="16">
    <source>
        <dbReference type="ARBA" id="ARBA00070989"/>
    </source>
</evidence>
<feature type="compositionally biased region" description="Basic residues" evidence="17">
    <location>
        <begin position="1979"/>
        <end position="1989"/>
    </location>
</feature>
<evidence type="ECO:0000256" key="9">
    <source>
        <dbReference type="ARBA" id="ARBA00023303"/>
    </source>
</evidence>
<keyword evidence="2" id="KW-0813">Transport</keyword>
<evidence type="ECO:0000256" key="2">
    <source>
        <dbReference type="ARBA" id="ARBA00022448"/>
    </source>
</evidence>
<keyword evidence="6 18" id="KW-1133">Transmembrane helix</keyword>
<dbReference type="GO" id="GO:0005262">
    <property type="term" value="F:calcium channel activity"/>
    <property type="evidence" value="ECO:0007669"/>
    <property type="project" value="TreeGrafter"/>
</dbReference>
<feature type="domain" description="TRPM tetramerisation" evidence="20">
    <location>
        <begin position="1592"/>
        <end position="1647"/>
    </location>
</feature>
<dbReference type="PANTHER" id="PTHR13800:SF13">
    <property type="entry name" value="TRANSIENT RECEPTOR POTENTIAL CATION CHANNEL SUBFAMILY M MEMBER 1"/>
    <property type="match status" value="1"/>
</dbReference>
<comment type="catalytic activity">
    <reaction evidence="12">
        <text>Mn(2+)(in) = Mn(2+)(out)</text>
        <dbReference type="Rhea" id="RHEA:28699"/>
        <dbReference type="ChEBI" id="CHEBI:29035"/>
    </reaction>
</comment>
<dbReference type="InterPro" id="IPR041491">
    <property type="entry name" value="TRPM_SLOG"/>
</dbReference>
<dbReference type="Proteomes" id="UP001295444">
    <property type="component" value="Chromosome 03"/>
</dbReference>
<dbReference type="Pfam" id="PF00520">
    <property type="entry name" value="Ion_trans"/>
    <property type="match status" value="1"/>
</dbReference>